<keyword evidence="2" id="KW-1185">Reference proteome</keyword>
<dbReference type="EMBL" id="VSRR010002360">
    <property type="protein sequence ID" value="MPC31056.1"/>
    <property type="molecule type" value="Genomic_DNA"/>
</dbReference>
<name>A0A5B7ECV9_PORTR</name>
<reference evidence="1 2" key="1">
    <citation type="submission" date="2019-05" db="EMBL/GenBank/DDBJ databases">
        <title>Another draft genome of Portunus trituberculatus and its Hox gene families provides insights of decapod evolution.</title>
        <authorList>
            <person name="Jeong J.-H."/>
            <person name="Song I."/>
            <person name="Kim S."/>
            <person name="Choi T."/>
            <person name="Kim D."/>
            <person name="Ryu S."/>
            <person name="Kim W."/>
        </authorList>
    </citation>
    <scope>NUCLEOTIDE SEQUENCE [LARGE SCALE GENOMIC DNA]</scope>
    <source>
        <tissue evidence="1">Muscle</tissue>
    </source>
</reference>
<proteinExistence type="predicted"/>
<comment type="caution">
    <text evidence="1">The sequence shown here is derived from an EMBL/GenBank/DDBJ whole genome shotgun (WGS) entry which is preliminary data.</text>
</comment>
<dbReference type="AlphaFoldDB" id="A0A5B7ECV9"/>
<protein>
    <submittedName>
        <fullName evidence="1">Uncharacterized protein</fullName>
    </submittedName>
</protein>
<gene>
    <name evidence="1" type="ORF">E2C01_024333</name>
</gene>
<evidence type="ECO:0000313" key="2">
    <source>
        <dbReference type="Proteomes" id="UP000324222"/>
    </source>
</evidence>
<accession>A0A5B7ECV9</accession>
<organism evidence="1 2">
    <name type="scientific">Portunus trituberculatus</name>
    <name type="common">Swimming crab</name>
    <name type="synonym">Neptunus trituberculatus</name>
    <dbReference type="NCBI Taxonomy" id="210409"/>
    <lineage>
        <taxon>Eukaryota</taxon>
        <taxon>Metazoa</taxon>
        <taxon>Ecdysozoa</taxon>
        <taxon>Arthropoda</taxon>
        <taxon>Crustacea</taxon>
        <taxon>Multicrustacea</taxon>
        <taxon>Malacostraca</taxon>
        <taxon>Eumalacostraca</taxon>
        <taxon>Eucarida</taxon>
        <taxon>Decapoda</taxon>
        <taxon>Pleocyemata</taxon>
        <taxon>Brachyura</taxon>
        <taxon>Eubrachyura</taxon>
        <taxon>Portunoidea</taxon>
        <taxon>Portunidae</taxon>
        <taxon>Portuninae</taxon>
        <taxon>Portunus</taxon>
    </lineage>
</organism>
<sequence length="69" mass="7792">MIHGTPTFDCSDLTLNTHSLSFNVEDNINNSSFSTSSTLRDYRVHFSLLQKEVSPPPPQQMSRLALHMV</sequence>
<dbReference type="Proteomes" id="UP000324222">
    <property type="component" value="Unassembled WGS sequence"/>
</dbReference>
<evidence type="ECO:0000313" key="1">
    <source>
        <dbReference type="EMBL" id="MPC31056.1"/>
    </source>
</evidence>